<proteinExistence type="predicted"/>
<dbReference type="Pfam" id="PF22014">
    <property type="entry name" value="DUF6932"/>
    <property type="match status" value="1"/>
</dbReference>
<name>A0ABN2TAR4_9MICO</name>
<evidence type="ECO:0008006" key="3">
    <source>
        <dbReference type="Google" id="ProtNLM"/>
    </source>
</evidence>
<protein>
    <recommendedName>
        <fullName evidence="3">Nucleotidyltransferase family protein</fullName>
    </recommendedName>
</protein>
<organism evidence="1 2">
    <name type="scientific">Brevibacterium samyangense</name>
    <dbReference type="NCBI Taxonomy" id="366888"/>
    <lineage>
        <taxon>Bacteria</taxon>
        <taxon>Bacillati</taxon>
        <taxon>Actinomycetota</taxon>
        <taxon>Actinomycetes</taxon>
        <taxon>Micrococcales</taxon>
        <taxon>Brevibacteriaceae</taxon>
        <taxon>Brevibacterium</taxon>
    </lineage>
</organism>
<gene>
    <name evidence="1" type="ORF">GCM10009755_07800</name>
</gene>
<dbReference type="InterPro" id="IPR053860">
    <property type="entry name" value="DUF6932"/>
</dbReference>
<dbReference type="SUPFAM" id="SSF81301">
    <property type="entry name" value="Nucleotidyltransferase"/>
    <property type="match status" value="1"/>
</dbReference>
<evidence type="ECO:0000313" key="1">
    <source>
        <dbReference type="EMBL" id="GAA2001755.1"/>
    </source>
</evidence>
<dbReference type="InterPro" id="IPR043519">
    <property type="entry name" value="NT_sf"/>
</dbReference>
<reference evidence="1 2" key="1">
    <citation type="journal article" date="2019" name="Int. J. Syst. Evol. Microbiol.">
        <title>The Global Catalogue of Microorganisms (GCM) 10K type strain sequencing project: providing services to taxonomists for standard genome sequencing and annotation.</title>
        <authorList>
            <consortium name="The Broad Institute Genomics Platform"/>
            <consortium name="The Broad Institute Genome Sequencing Center for Infectious Disease"/>
            <person name="Wu L."/>
            <person name="Ma J."/>
        </authorList>
    </citation>
    <scope>NUCLEOTIDE SEQUENCE [LARGE SCALE GENOMIC DNA]</scope>
    <source>
        <strain evidence="1 2">JCM 14546</strain>
    </source>
</reference>
<keyword evidence="2" id="KW-1185">Reference proteome</keyword>
<accession>A0ABN2TAR4</accession>
<sequence length="199" mass="22660">MTGDCDPQGGDLVLPALDEQTGLLPLGRFGASLEEIKSHYVDDPRFAKSATRAEIWQHFESATDGIRSVVPVVCVWVGGSFLTDKIDPDDIDLVYWCEDVLVDQVTDPKDRYILQMFGMNQVRPATGLRVDTRYCLWHVFPEADRAHSVEHQSYALNRGYWDDFWMRKRNGAKEDPPQRPDALPQRGYFEVTLDGFHGV</sequence>
<comment type="caution">
    <text evidence="1">The sequence shown here is derived from an EMBL/GenBank/DDBJ whole genome shotgun (WGS) entry which is preliminary data.</text>
</comment>
<dbReference type="Proteomes" id="UP001500755">
    <property type="component" value="Unassembled WGS sequence"/>
</dbReference>
<dbReference type="EMBL" id="BAAANO010000007">
    <property type="protein sequence ID" value="GAA2001755.1"/>
    <property type="molecule type" value="Genomic_DNA"/>
</dbReference>
<evidence type="ECO:0000313" key="2">
    <source>
        <dbReference type="Proteomes" id="UP001500755"/>
    </source>
</evidence>